<evidence type="ECO:0000256" key="1">
    <source>
        <dbReference type="SAM" id="MobiDB-lite"/>
    </source>
</evidence>
<name>A0A3P6PRD7_TAEAS</name>
<feature type="compositionally biased region" description="Basic and acidic residues" evidence="1">
    <location>
        <begin position="53"/>
        <end position="62"/>
    </location>
</feature>
<dbReference type="InterPro" id="IPR043784">
    <property type="entry name" value="DUF5726"/>
</dbReference>
<dbReference type="EMBL" id="UYRS01000515">
    <property type="protein sequence ID" value="VDK23484.1"/>
    <property type="molecule type" value="Genomic_DNA"/>
</dbReference>
<protein>
    <recommendedName>
        <fullName evidence="2">DUF5726 domain-containing protein</fullName>
    </recommendedName>
</protein>
<dbReference type="Pfam" id="PF18996">
    <property type="entry name" value="DUF5726"/>
    <property type="match status" value="1"/>
</dbReference>
<evidence type="ECO:0000259" key="2">
    <source>
        <dbReference type="Pfam" id="PF18996"/>
    </source>
</evidence>
<keyword evidence="4" id="KW-1185">Reference proteome</keyword>
<accession>A0A3P6PRD7</accession>
<evidence type="ECO:0000313" key="3">
    <source>
        <dbReference type="EMBL" id="VDK23484.1"/>
    </source>
</evidence>
<proteinExistence type="predicted"/>
<feature type="domain" description="DUF5726" evidence="2">
    <location>
        <begin position="1"/>
        <end position="63"/>
    </location>
</feature>
<dbReference type="InterPro" id="IPR021109">
    <property type="entry name" value="Peptidase_aspartic_dom_sf"/>
</dbReference>
<dbReference type="SUPFAM" id="SSF50630">
    <property type="entry name" value="Acid proteases"/>
    <property type="match status" value="1"/>
</dbReference>
<dbReference type="AlphaFoldDB" id="A0A3P6PRD7"/>
<dbReference type="CDD" id="cd00303">
    <property type="entry name" value="retropepsin_like"/>
    <property type="match status" value="1"/>
</dbReference>
<dbReference type="Gene3D" id="2.40.70.10">
    <property type="entry name" value="Acid Proteases"/>
    <property type="match status" value="1"/>
</dbReference>
<evidence type="ECO:0000313" key="4">
    <source>
        <dbReference type="Proteomes" id="UP000282613"/>
    </source>
</evidence>
<feature type="region of interest" description="Disordered" evidence="1">
    <location>
        <begin position="53"/>
        <end position="122"/>
    </location>
</feature>
<organism evidence="3 4">
    <name type="scientific">Taenia asiatica</name>
    <name type="common">Asian tapeworm</name>
    <dbReference type="NCBI Taxonomy" id="60517"/>
    <lineage>
        <taxon>Eukaryota</taxon>
        <taxon>Metazoa</taxon>
        <taxon>Spiralia</taxon>
        <taxon>Lophotrochozoa</taxon>
        <taxon>Platyhelminthes</taxon>
        <taxon>Cestoda</taxon>
        <taxon>Eucestoda</taxon>
        <taxon>Cyclophyllidea</taxon>
        <taxon>Taeniidae</taxon>
        <taxon>Taenia</taxon>
    </lineage>
</organism>
<dbReference type="Proteomes" id="UP000282613">
    <property type="component" value="Unassembled WGS sequence"/>
</dbReference>
<reference evidence="3 4" key="1">
    <citation type="submission" date="2018-11" db="EMBL/GenBank/DDBJ databases">
        <authorList>
            <consortium name="Pathogen Informatics"/>
        </authorList>
    </citation>
    <scope>NUCLEOTIDE SEQUENCE [LARGE SCALE GENOMIC DNA]</scope>
</reference>
<gene>
    <name evidence="3" type="ORF">TASK_LOCUS1684</name>
</gene>
<dbReference type="OrthoDB" id="6137576at2759"/>
<sequence>MILRALPQELFLAAIDVGVTADSGINHCCKTLSQLAIDQHEQSLAREFFRWDQKAEEKDKESSTTNHRSKAPRYEDQRSQSFSRGCDQEAPGTSPDTGVPDGPPPAKPATSSLDSVASDPKSSKLEGYFCRFLLDSRAVKSSVNPKAFPNLHCKFCAGPFSIELPSAEGMKMKAVWETSLNVAVGKETWTVQFFLCPELEWDVILGADFFRKTKAIVNFVEGTFTAQQHKETSSVVSSSGKDADDICSALFEAADVYFLLFNPPAALPLKVEDNELEFKVLAELLLQDVLHPAFAIVSHVVSHALLAFDRKRKTLLLNLSMCIYPKGFKSKSVTDGPDIGVCGRTPVGDVFEGEEEYHVEVNAIGSVIGHEPATCEPKVRMRSLFTTSGLPLTHHSPCRTTATAILPIHHPTCHFTFYQPFQCICSKNACTVCWKAKANMSRWIEELLDISGSSFLDSTPRQLNIHCLPTSGGSIPQDAGMISQNNYVRMTISLKLVDADYVEKAYGQPTQLHSQVASTSTLLVTVWEVTESRVYHKDNCLSKAAPKDRHNNQ</sequence>